<dbReference type="Gene3D" id="3.40.50.300">
    <property type="entry name" value="P-loop containing nucleotide triphosphate hydrolases"/>
    <property type="match status" value="2"/>
</dbReference>
<dbReference type="Proteomes" id="UP000179113">
    <property type="component" value="Unassembled WGS sequence"/>
</dbReference>
<dbReference type="PANTHER" id="PTHR47964">
    <property type="entry name" value="ATP-DEPENDENT DNA HELICASE HOMOLOG RECG, CHLOROPLASTIC"/>
    <property type="match status" value="1"/>
</dbReference>
<dbReference type="AlphaFoldDB" id="A0A1F4WH51"/>
<evidence type="ECO:0000313" key="10">
    <source>
        <dbReference type="EMBL" id="OGC68709.1"/>
    </source>
</evidence>
<dbReference type="SMART" id="SM00490">
    <property type="entry name" value="HELICc"/>
    <property type="match status" value="1"/>
</dbReference>
<feature type="domain" description="Helicase C-terminal" evidence="9">
    <location>
        <begin position="446"/>
        <end position="611"/>
    </location>
</feature>
<dbReference type="Pfam" id="PF00270">
    <property type="entry name" value="DEAD"/>
    <property type="match status" value="1"/>
</dbReference>
<dbReference type="PROSITE" id="PS51192">
    <property type="entry name" value="HELICASE_ATP_BIND_1"/>
    <property type="match status" value="1"/>
</dbReference>
<accession>A0A1F4WH51</accession>
<dbReference type="Pfam" id="PF17191">
    <property type="entry name" value="RecG_wedge"/>
    <property type="match status" value="1"/>
</dbReference>
<keyword evidence="3" id="KW-0378">Hydrolase</keyword>
<keyword evidence="2" id="KW-0227">DNA damage</keyword>
<evidence type="ECO:0000256" key="3">
    <source>
        <dbReference type="ARBA" id="ARBA00022801"/>
    </source>
</evidence>
<sequence>MLKLESAIEKVAKVGPKYTKLLKNLEIETVGDLLYHFPFRYDDFSNVKSVSDLQVGDSVTIKGVLGPVENIFTKYGKKLTKSAISDNSGALTLIWFNQHFLKKVLMAGTRYSVSGKITLFNNKPCILNPEMEIAHAESLNTGRLVPVYPETSGVSSKWLRTRVWEILHTLEKLEEFIPYEILEKYNYPQLDSAIRSIHFPNDEMGVKHSTARLSFEEMFLELLKVEKRKNEWNAQKNGIKLNGGDGAIDKFISELPFGLTESQKKVITEIKKDMEKEVPMNRLLEGDVGTGKTIVAIVAALTAKLNGFKTVYMAPTEILAQQHFETFNNFLKQEAKIALMTGTKKEGIDSDWDILIGTHSILYNNEKYKNVALVVIDEQHRFGVDQRGKVLEMSGSDKIPHLLTMTATPIPRTLALTIYGDLSISVLDQHPNTKRKIVTKVVANKNREEAYEWIKKSGESAFIVCPLIEGSESETLVDVKAAEEEYRKLNTTVFKDVEMGLIHGRMKAADKQKAITDFRDGAIKILVATPVIEVGIDIPDATIMVIESAERYGLANLHQLRGRVGRGSKQGFCFVFMSDDSKKAYTRLKYLESVESGIELAEIDLKMRGEGDIFSTTQHGFKKFRLADLGDFELLERAKTEAQNIYPLLDRYESLKTKLQEFAGNYVKNN</sequence>
<dbReference type="InterPro" id="IPR012340">
    <property type="entry name" value="NA-bd_OB-fold"/>
</dbReference>
<dbReference type="SUPFAM" id="SSF52540">
    <property type="entry name" value="P-loop containing nucleoside triphosphate hydrolases"/>
    <property type="match status" value="2"/>
</dbReference>
<dbReference type="InterPro" id="IPR027417">
    <property type="entry name" value="P-loop_NTPase"/>
</dbReference>
<dbReference type="EMBL" id="MEWA01000033">
    <property type="protein sequence ID" value="OGC68709.1"/>
    <property type="molecule type" value="Genomic_DNA"/>
</dbReference>
<evidence type="ECO:0000256" key="6">
    <source>
        <dbReference type="ARBA" id="ARBA00023125"/>
    </source>
</evidence>
<evidence type="ECO:0000256" key="4">
    <source>
        <dbReference type="ARBA" id="ARBA00022806"/>
    </source>
</evidence>
<dbReference type="InterPro" id="IPR011545">
    <property type="entry name" value="DEAD/DEAH_box_helicase_dom"/>
</dbReference>
<evidence type="ECO:0000259" key="9">
    <source>
        <dbReference type="PROSITE" id="PS51194"/>
    </source>
</evidence>
<dbReference type="GO" id="GO:0003677">
    <property type="term" value="F:DNA binding"/>
    <property type="evidence" value="ECO:0007669"/>
    <property type="project" value="UniProtKB-KW"/>
</dbReference>
<evidence type="ECO:0000256" key="2">
    <source>
        <dbReference type="ARBA" id="ARBA00022763"/>
    </source>
</evidence>
<evidence type="ECO:0000313" key="11">
    <source>
        <dbReference type="Proteomes" id="UP000179113"/>
    </source>
</evidence>
<evidence type="ECO:0000256" key="5">
    <source>
        <dbReference type="ARBA" id="ARBA00022840"/>
    </source>
</evidence>
<proteinExistence type="predicted"/>
<protein>
    <submittedName>
        <fullName evidence="10">Uncharacterized protein</fullName>
    </submittedName>
</protein>
<dbReference type="Pfam" id="PF00271">
    <property type="entry name" value="Helicase_C"/>
    <property type="match status" value="1"/>
</dbReference>
<feature type="domain" description="Helicase ATP-binding" evidence="8">
    <location>
        <begin position="273"/>
        <end position="427"/>
    </location>
</feature>
<keyword evidence="1" id="KW-0547">Nucleotide-binding</keyword>
<comment type="caution">
    <text evidence="10">The sequence shown here is derived from an EMBL/GenBank/DDBJ whole genome shotgun (WGS) entry which is preliminary data.</text>
</comment>
<dbReference type="InterPro" id="IPR033454">
    <property type="entry name" value="RecG_wedge"/>
</dbReference>
<name>A0A1F4WH51_UNCKA</name>
<keyword evidence="4" id="KW-0347">Helicase</keyword>
<organism evidence="10 11">
    <name type="scientific">candidate division WWE3 bacterium RIFOXYC1_FULL_39_7</name>
    <dbReference type="NCBI Taxonomy" id="1802643"/>
    <lineage>
        <taxon>Bacteria</taxon>
        <taxon>Katanobacteria</taxon>
    </lineage>
</organism>
<dbReference type="GO" id="GO:0005524">
    <property type="term" value="F:ATP binding"/>
    <property type="evidence" value="ECO:0007669"/>
    <property type="project" value="UniProtKB-KW"/>
</dbReference>
<dbReference type="Gene3D" id="2.40.50.140">
    <property type="entry name" value="Nucleic acid-binding proteins"/>
    <property type="match status" value="1"/>
</dbReference>
<dbReference type="GO" id="GO:0016787">
    <property type="term" value="F:hydrolase activity"/>
    <property type="evidence" value="ECO:0007669"/>
    <property type="project" value="UniProtKB-KW"/>
</dbReference>
<dbReference type="InterPro" id="IPR047112">
    <property type="entry name" value="RecG/Mfd"/>
</dbReference>
<dbReference type="SUPFAM" id="SSF50249">
    <property type="entry name" value="Nucleic acid-binding proteins"/>
    <property type="match status" value="1"/>
</dbReference>
<keyword evidence="6" id="KW-0238">DNA-binding</keyword>
<dbReference type="GO" id="GO:0003678">
    <property type="term" value="F:DNA helicase activity"/>
    <property type="evidence" value="ECO:0007669"/>
    <property type="project" value="TreeGrafter"/>
</dbReference>
<gene>
    <name evidence="10" type="ORF">A2415_02025</name>
</gene>
<dbReference type="SMART" id="SM00487">
    <property type="entry name" value="DEXDc"/>
    <property type="match status" value="1"/>
</dbReference>
<keyword evidence="7" id="KW-0234">DNA repair</keyword>
<dbReference type="GO" id="GO:0006281">
    <property type="term" value="P:DNA repair"/>
    <property type="evidence" value="ECO:0007669"/>
    <property type="project" value="UniProtKB-KW"/>
</dbReference>
<keyword evidence="5" id="KW-0067">ATP-binding</keyword>
<dbReference type="PROSITE" id="PS51194">
    <property type="entry name" value="HELICASE_CTER"/>
    <property type="match status" value="1"/>
</dbReference>
<dbReference type="PANTHER" id="PTHR47964:SF1">
    <property type="entry name" value="ATP-DEPENDENT DNA HELICASE HOMOLOG RECG, CHLOROPLASTIC"/>
    <property type="match status" value="1"/>
</dbReference>
<evidence type="ECO:0000256" key="7">
    <source>
        <dbReference type="ARBA" id="ARBA00023204"/>
    </source>
</evidence>
<evidence type="ECO:0000259" key="8">
    <source>
        <dbReference type="PROSITE" id="PS51192"/>
    </source>
</evidence>
<dbReference type="InterPro" id="IPR014001">
    <property type="entry name" value="Helicase_ATP-bd"/>
</dbReference>
<dbReference type="InterPro" id="IPR001650">
    <property type="entry name" value="Helicase_C-like"/>
</dbReference>
<reference evidence="10 11" key="1">
    <citation type="journal article" date="2016" name="Nat. Commun.">
        <title>Thousands of microbial genomes shed light on interconnected biogeochemical processes in an aquifer system.</title>
        <authorList>
            <person name="Anantharaman K."/>
            <person name="Brown C.T."/>
            <person name="Hug L.A."/>
            <person name="Sharon I."/>
            <person name="Castelle C.J."/>
            <person name="Probst A.J."/>
            <person name="Thomas B.C."/>
            <person name="Singh A."/>
            <person name="Wilkins M.J."/>
            <person name="Karaoz U."/>
            <person name="Brodie E.L."/>
            <person name="Williams K.H."/>
            <person name="Hubbard S.S."/>
            <person name="Banfield J.F."/>
        </authorList>
    </citation>
    <scope>NUCLEOTIDE SEQUENCE [LARGE SCALE GENOMIC DNA]</scope>
</reference>
<dbReference type="CDD" id="cd04488">
    <property type="entry name" value="RecG_wedge_OBF"/>
    <property type="match status" value="1"/>
</dbReference>
<dbReference type="NCBIfam" id="NF008168">
    <property type="entry name" value="PRK10917.2-2"/>
    <property type="match status" value="1"/>
</dbReference>
<evidence type="ECO:0000256" key="1">
    <source>
        <dbReference type="ARBA" id="ARBA00022741"/>
    </source>
</evidence>